<feature type="domain" description="Fe2OG dioxygenase" evidence="2">
    <location>
        <begin position="190"/>
        <end position="305"/>
    </location>
</feature>
<dbReference type="InterPro" id="IPR005123">
    <property type="entry name" value="Oxoglu/Fe-dep_dioxygenase_dom"/>
</dbReference>
<comment type="caution">
    <text evidence="3">The sequence shown here is derived from an EMBL/GenBank/DDBJ whole genome shotgun (WGS) entry which is preliminary data.</text>
</comment>
<dbReference type="InterPro" id="IPR050231">
    <property type="entry name" value="Iron_ascorbate_oxido_reductase"/>
</dbReference>
<dbReference type="PANTHER" id="PTHR47990">
    <property type="entry name" value="2-OXOGLUTARATE (2OG) AND FE(II)-DEPENDENT OXYGENASE SUPERFAMILY PROTEIN-RELATED"/>
    <property type="match status" value="1"/>
</dbReference>
<keyword evidence="1" id="KW-0408">Iron</keyword>
<evidence type="ECO:0000313" key="3">
    <source>
        <dbReference type="EMBL" id="KAJ3057310.1"/>
    </source>
</evidence>
<dbReference type="Pfam" id="PF03171">
    <property type="entry name" value="2OG-FeII_Oxy"/>
    <property type="match status" value="1"/>
</dbReference>
<dbReference type="PRINTS" id="PR00682">
    <property type="entry name" value="IPNSYNTHASE"/>
</dbReference>
<gene>
    <name evidence="3" type="ORF">HK097_009263</name>
</gene>
<sequence length="397" mass="42478">MSAPLAIPFLPIIDITPLADPNPSPPTAAARRSTIEQLSAACVYHGAFYIKSAEIGGLTRELRSKVFESAKRVFAVSESVKKEYNVVREEGKEGFTRGYIGVGGESGSAALEVKEAFSYGDPDTAQRLNALSGPNVWPSSDDLPVEARNTLEAFYRGLVEVAQTVTRGLSLALGHSETFLSDGYCKGGEKISLLRLFRYFPASAAANLVSEESIANATGSSAHTDWGFLTLILQQDGITGLQIASSDPEDPAKTEWVDIPPIPGTLLVNAGDYLSLLTNGRVVSPLHRVVSPKQERLSAVFFYYPDYDARIPVLSGDGEGGDSGSIARLSLFRDQSIVLDESERLKEDGEPAAGQLQAVSSAKPPGRSNLDAEALSKIAFGDYISAKWAQVARNGYA</sequence>
<keyword evidence="4" id="KW-1185">Reference proteome</keyword>
<dbReference type="InterPro" id="IPR044861">
    <property type="entry name" value="IPNS-like_FE2OG_OXY"/>
</dbReference>
<dbReference type="InterPro" id="IPR027443">
    <property type="entry name" value="IPNS-like_sf"/>
</dbReference>
<proteinExistence type="inferred from homology"/>
<dbReference type="Gene3D" id="2.60.120.330">
    <property type="entry name" value="B-lactam Antibiotic, Isopenicillin N Synthase, Chain"/>
    <property type="match status" value="1"/>
</dbReference>
<dbReference type="AlphaFoldDB" id="A0AAD5SK73"/>
<evidence type="ECO:0000313" key="4">
    <source>
        <dbReference type="Proteomes" id="UP001212841"/>
    </source>
</evidence>
<organism evidence="3 4">
    <name type="scientific">Rhizophlyctis rosea</name>
    <dbReference type="NCBI Taxonomy" id="64517"/>
    <lineage>
        <taxon>Eukaryota</taxon>
        <taxon>Fungi</taxon>
        <taxon>Fungi incertae sedis</taxon>
        <taxon>Chytridiomycota</taxon>
        <taxon>Chytridiomycota incertae sedis</taxon>
        <taxon>Chytridiomycetes</taxon>
        <taxon>Rhizophlyctidales</taxon>
        <taxon>Rhizophlyctidaceae</taxon>
        <taxon>Rhizophlyctis</taxon>
    </lineage>
</organism>
<dbReference type="SUPFAM" id="SSF51197">
    <property type="entry name" value="Clavaminate synthase-like"/>
    <property type="match status" value="1"/>
</dbReference>
<dbReference type="InterPro" id="IPR026992">
    <property type="entry name" value="DIOX_N"/>
</dbReference>
<keyword evidence="1" id="KW-0479">Metal-binding</keyword>
<dbReference type="Proteomes" id="UP001212841">
    <property type="component" value="Unassembled WGS sequence"/>
</dbReference>
<evidence type="ECO:0000256" key="1">
    <source>
        <dbReference type="RuleBase" id="RU003682"/>
    </source>
</evidence>
<dbReference type="EMBL" id="JADGJD010000006">
    <property type="protein sequence ID" value="KAJ3057310.1"/>
    <property type="molecule type" value="Genomic_DNA"/>
</dbReference>
<evidence type="ECO:0000259" key="2">
    <source>
        <dbReference type="PROSITE" id="PS51471"/>
    </source>
</evidence>
<name>A0AAD5SK73_9FUNG</name>
<comment type="similarity">
    <text evidence="1">Belongs to the iron/ascorbate-dependent oxidoreductase family.</text>
</comment>
<dbReference type="GO" id="GO:0016491">
    <property type="term" value="F:oxidoreductase activity"/>
    <property type="evidence" value="ECO:0007669"/>
    <property type="project" value="UniProtKB-KW"/>
</dbReference>
<protein>
    <recommendedName>
        <fullName evidence="2">Fe2OG dioxygenase domain-containing protein</fullName>
    </recommendedName>
</protein>
<dbReference type="Pfam" id="PF14226">
    <property type="entry name" value="DIOX_N"/>
    <property type="match status" value="1"/>
</dbReference>
<keyword evidence="1" id="KW-0560">Oxidoreductase</keyword>
<accession>A0AAD5SK73</accession>
<reference evidence="3" key="1">
    <citation type="submission" date="2020-05" db="EMBL/GenBank/DDBJ databases">
        <title>Phylogenomic resolution of chytrid fungi.</title>
        <authorList>
            <person name="Stajich J.E."/>
            <person name="Amses K."/>
            <person name="Simmons R."/>
            <person name="Seto K."/>
            <person name="Myers J."/>
            <person name="Bonds A."/>
            <person name="Quandt C.A."/>
            <person name="Barry K."/>
            <person name="Liu P."/>
            <person name="Grigoriev I."/>
            <person name="Longcore J.E."/>
            <person name="James T.Y."/>
        </authorList>
    </citation>
    <scope>NUCLEOTIDE SEQUENCE</scope>
    <source>
        <strain evidence="3">JEL0318</strain>
    </source>
</reference>
<dbReference type="PROSITE" id="PS51471">
    <property type="entry name" value="FE2OG_OXY"/>
    <property type="match status" value="1"/>
</dbReference>
<dbReference type="GO" id="GO:0046872">
    <property type="term" value="F:metal ion binding"/>
    <property type="evidence" value="ECO:0007669"/>
    <property type="project" value="UniProtKB-KW"/>
</dbReference>